<gene>
    <name evidence="1" type="ORF">ONZ43_g5247</name>
</gene>
<dbReference type="EMBL" id="JAPESX010001576">
    <property type="protein sequence ID" value="KAJ8113036.1"/>
    <property type="molecule type" value="Genomic_DNA"/>
</dbReference>
<sequence length="253" mass="29013">MHPREIINDPSIDAVLIPLPNGLHFAWAARALRAGKHVLLEKPSISISEEAEIIFNLPELSQHGEPVLLEVFGAKPDRCIECITNHYTDGIHDKCNWDFHAKFSFPNGGIGEATSTLRGPTVWKPSHVQVTTKQIPIDDITLPSSQEKFRTRRITLHGYIQAIAWHRVDVADSFEILGRKDGKLIKQWCEKKSHKAYTYREVGGKIFSLPGEAWYMSYRYQLEEFVNHMKNHKTQTWISHEDSVNNMRMVDMA</sequence>
<evidence type="ECO:0000313" key="1">
    <source>
        <dbReference type="EMBL" id="KAJ8113036.1"/>
    </source>
</evidence>
<proteinExistence type="predicted"/>
<accession>A0ACC2ICY5</accession>
<protein>
    <submittedName>
        <fullName evidence="1">Uncharacterized protein</fullName>
    </submittedName>
</protein>
<name>A0ACC2ICY5_9PEZI</name>
<dbReference type="Proteomes" id="UP001153334">
    <property type="component" value="Unassembled WGS sequence"/>
</dbReference>
<comment type="caution">
    <text evidence="1">The sequence shown here is derived from an EMBL/GenBank/DDBJ whole genome shotgun (WGS) entry which is preliminary data.</text>
</comment>
<organism evidence="1 2">
    <name type="scientific">Nemania bipapillata</name>
    <dbReference type="NCBI Taxonomy" id="110536"/>
    <lineage>
        <taxon>Eukaryota</taxon>
        <taxon>Fungi</taxon>
        <taxon>Dikarya</taxon>
        <taxon>Ascomycota</taxon>
        <taxon>Pezizomycotina</taxon>
        <taxon>Sordariomycetes</taxon>
        <taxon>Xylariomycetidae</taxon>
        <taxon>Xylariales</taxon>
        <taxon>Xylariaceae</taxon>
        <taxon>Nemania</taxon>
    </lineage>
</organism>
<reference evidence="1" key="1">
    <citation type="submission" date="2022-11" db="EMBL/GenBank/DDBJ databases">
        <title>Genome Sequence of Nemania bipapillata.</title>
        <authorList>
            <person name="Buettner E."/>
        </authorList>
    </citation>
    <scope>NUCLEOTIDE SEQUENCE</scope>
    <source>
        <strain evidence="1">CP14</strain>
    </source>
</reference>
<keyword evidence="2" id="KW-1185">Reference proteome</keyword>
<evidence type="ECO:0000313" key="2">
    <source>
        <dbReference type="Proteomes" id="UP001153334"/>
    </source>
</evidence>